<dbReference type="OrthoDB" id="8777588at2"/>
<keyword evidence="3" id="KW-1185">Reference proteome</keyword>
<dbReference type="Gene3D" id="1.10.10.10">
    <property type="entry name" value="Winged helix-like DNA-binding domain superfamily/Winged helix DNA-binding domain"/>
    <property type="match status" value="1"/>
</dbReference>
<proteinExistence type="predicted"/>
<dbReference type="EMBL" id="FCOB02000057">
    <property type="protein sequence ID" value="SAL03340.1"/>
    <property type="molecule type" value="Genomic_DNA"/>
</dbReference>
<sequence length="92" mass="9799">MSDDIDPALVAVLAQLWRAREETPGRAWSLARLAKQSGLPMSALRRQLTGLVEGGLVEMRMSEEGTGSAWLTSEGVTLCQAVFGQGSTGHAE</sequence>
<dbReference type="SUPFAM" id="SSF46785">
    <property type="entry name" value="Winged helix' DNA-binding domain"/>
    <property type="match status" value="1"/>
</dbReference>
<dbReference type="InterPro" id="IPR005471">
    <property type="entry name" value="Tscrpt_reg_IclR_N"/>
</dbReference>
<dbReference type="AlphaFoldDB" id="A0A158E9F0"/>
<dbReference type="GO" id="GO:0006355">
    <property type="term" value="P:regulation of DNA-templated transcription"/>
    <property type="evidence" value="ECO:0007669"/>
    <property type="project" value="InterPro"/>
</dbReference>
<gene>
    <name evidence="2" type="ORF">AWB83_06771</name>
</gene>
<organism evidence="2 3">
    <name type="scientific">Caballeronia ptereochthonis</name>
    <dbReference type="NCBI Taxonomy" id="1777144"/>
    <lineage>
        <taxon>Bacteria</taxon>
        <taxon>Pseudomonadati</taxon>
        <taxon>Pseudomonadota</taxon>
        <taxon>Betaproteobacteria</taxon>
        <taxon>Burkholderiales</taxon>
        <taxon>Burkholderiaceae</taxon>
        <taxon>Caballeronia</taxon>
    </lineage>
</organism>
<name>A0A158E9F0_9BURK</name>
<evidence type="ECO:0000313" key="2">
    <source>
        <dbReference type="EMBL" id="SAL03340.1"/>
    </source>
</evidence>
<dbReference type="InterPro" id="IPR036388">
    <property type="entry name" value="WH-like_DNA-bd_sf"/>
</dbReference>
<evidence type="ECO:0000259" key="1">
    <source>
        <dbReference type="Pfam" id="PF09339"/>
    </source>
</evidence>
<dbReference type="GO" id="GO:0003677">
    <property type="term" value="F:DNA binding"/>
    <property type="evidence" value="ECO:0007669"/>
    <property type="project" value="UniProtKB-KW"/>
</dbReference>
<dbReference type="InterPro" id="IPR036390">
    <property type="entry name" value="WH_DNA-bd_sf"/>
</dbReference>
<dbReference type="Proteomes" id="UP000054978">
    <property type="component" value="Unassembled WGS sequence"/>
</dbReference>
<protein>
    <submittedName>
        <fullName evidence="2">DNA-binding protein</fullName>
    </submittedName>
</protein>
<dbReference type="STRING" id="1777144.AWB83_06771"/>
<accession>A0A158E9F0</accession>
<dbReference type="Pfam" id="PF09339">
    <property type="entry name" value="HTH_IclR"/>
    <property type="match status" value="1"/>
</dbReference>
<feature type="domain" description="HTH iclR-type" evidence="1">
    <location>
        <begin position="25"/>
        <end position="58"/>
    </location>
</feature>
<dbReference type="RefSeq" id="WP_087050028.1">
    <property type="nucleotide sequence ID" value="NZ_FCOB02000057.1"/>
</dbReference>
<reference evidence="2" key="1">
    <citation type="submission" date="2016-01" db="EMBL/GenBank/DDBJ databases">
        <authorList>
            <person name="Peeters C."/>
        </authorList>
    </citation>
    <scope>NUCLEOTIDE SEQUENCE [LARGE SCALE GENOMIC DNA]</scope>
    <source>
        <strain evidence="2">LMG 29326</strain>
    </source>
</reference>
<keyword evidence="2" id="KW-0238">DNA-binding</keyword>
<comment type="caution">
    <text evidence="2">The sequence shown here is derived from an EMBL/GenBank/DDBJ whole genome shotgun (WGS) entry which is preliminary data.</text>
</comment>
<evidence type="ECO:0000313" key="3">
    <source>
        <dbReference type="Proteomes" id="UP000054978"/>
    </source>
</evidence>